<gene>
    <name evidence="2" type="ORF">KF707C_30180</name>
</gene>
<dbReference type="Proteomes" id="UP000218554">
    <property type="component" value="Chromosome"/>
</dbReference>
<sequence>MVLAAVEAMAQPHPVRPPRGDEPHIAAEAAASDSFHAAPPSNLVVRRTIAAGRVAATGRGRMAGLAGARMGRAYGL</sequence>
<name>A0AAD1C184_METFU</name>
<organism evidence="2 3">
    <name type="scientific">Metapseudomonas furukawaii</name>
    <name type="common">Pseudomonas furukawaii</name>
    <dbReference type="NCBI Taxonomy" id="1149133"/>
    <lineage>
        <taxon>Bacteria</taxon>
        <taxon>Pseudomonadati</taxon>
        <taxon>Pseudomonadota</taxon>
        <taxon>Gammaproteobacteria</taxon>
        <taxon>Pseudomonadales</taxon>
        <taxon>Pseudomonadaceae</taxon>
        <taxon>Metapseudomonas</taxon>
    </lineage>
</organism>
<dbReference type="AlphaFoldDB" id="A0AAD1C184"/>
<dbReference type="EMBL" id="AP014862">
    <property type="protein sequence ID" value="BAU74706.1"/>
    <property type="molecule type" value="Genomic_DNA"/>
</dbReference>
<evidence type="ECO:0000313" key="2">
    <source>
        <dbReference type="EMBL" id="BAU74706.1"/>
    </source>
</evidence>
<proteinExistence type="predicted"/>
<protein>
    <submittedName>
        <fullName evidence="2">Uncharacterized protein</fullName>
    </submittedName>
</protein>
<evidence type="ECO:0000256" key="1">
    <source>
        <dbReference type="SAM" id="MobiDB-lite"/>
    </source>
</evidence>
<accession>A0AAD1C184</accession>
<reference evidence="3" key="1">
    <citation type="submission" date="2015-05" db="EMBL/GenBank/DDBJ databases">
        <title>Draft genome sequencing of a biphenyl-degrading bacterium, Pseudomonas balearica KF707 (=NBRC110670).</title>
        <authorList>
            <person name="Kimura N."/>
            <person name="Hirose J."/>
            <person name="Watanabe T."/>
            <person name="Suenaga H."/>
            <person name="Fujihara H."/>
            <person name="Noguchi M."/>
            <person name="Hashimoto M."/>
            <person name="Shimodaira J."/>
            <person name="Tsuchikane K."/>
            <person name="Hosoyama A."/>
            <person name="Yamazoe A."/>
            <person name="Fujita N."/>
            <person name="Furukawa K."/>
        </authorList>
    </citation>
    <scope>NUCLEOTIDE SEQUENCE [LARGE SCALE GENOMIC DNA]</scope>
    <source>
        <strain evidence="3">DSM 10086 / NBRC 110670 / KF707</strain>
    </source>
</reference>
<keyword evidence="3" id="KW-1185">Reference proteome</keyword>
<dbReference type="KEGG" id="pfuw:KF707C_30180"/>
<reference evidence="2 3" key="2">
    <citation type="journal article" date="2017" name="Int. J. Syst. Evol. Microbiol.">
        <title>Pseudomonas furukawaii sp. nov., a polychlorinated biphenyl-degrading bacterium isolated from biphenyl-contaminated soil in Japan.</title>
        <authorList>
            <person name="Kimura N."/>
            <person name="Watanabe T."/>
            <person name="Suenaga H."/>
            <person name="Fujihara H."/>
            <person name="Futagami T."/>
            <person name="Goto M."/>
            <person name="Hanada S."/>
            <person name="Hirose J."/>
        </authorList>
    </citation>
    <scope>NUCLEOTIDE SEQUENCE [LARGE SCALE GENOMIC DNA]</scope>
    <source>
        <strain evidence="3">DSM 10086 / NBRC 110670 / KF707</strain>
    </source>
</reference>
<feature type="region of interest" description="Disordered" evidence="1">
    <location>
        <begin position="1"/>
        <end position="22"/>
    </location>
</feature>
<evidence type="ECO:0000313" key="3">
    <source>
        <dbReference type="Proteomes" id="UP000218554"/>
    </source>
</evidence>